<organism evidence="3 4">
    <name type="scientific">Coniosporium apollinis</name>
    <dbReference type="NCBI Taxonomy" id="61459"/>
    <lineage>
        <taxon>Eukaryota</taxon>
        <taxon>Fungi</taxon>
        <taxon>Dikarya</taxon>
        <taxon>Ascomycota</taxon>
        <taxon>Pezizomycotina</taxon>
        <taxon>Dothideomycetes</taxon>
        <taxon>Dothideomycetes incertae sedis</taxon>
        <taxon>Coniosporium</taxon>
    </lineage>
</organism>
<keyword evidence="2" id="KW-0812">Transmembrane</keyword>
<keyword evidence="2" id="KW-1133">Transmembrane helix</keyword>
<feature type="region of interest" description="Disordered" evidence="1">
    <location>
        <begin position="173"/>
        <end position="192"/>
    </location>
</feature>
<feature type="transmembrane region" description="Helical" evidence="2">
    <location>
        <begin position="113"/>
        <end position="135"/>
    </location>
</feature>
<gene>
    <name evidence="3" type="ORF">H2201_008510</name>
</gene>
<dbReference type="EMBL" id="JAPDRL010000123">
    <property type="protein sequence ID" value="KAJ9656577.1"/>
    <property type="molecule type" value="Genomic_DNA"/>
</dbReference>
<proteinExistence type="predicted"/>
<evidence type="ECO:0000256" key="1">
    <source>
        <dbReference type="SAM" id="MobiDB-lite"/>
    </source>
</evidence>
<keyword evidence="4" id="KW-1185">Reference proteome</keyword>
<keyword evidence="2" id="KW-0472">Membrane</keyword>
<dbReference type="Proteomes" id="UP001172684">
    <property type="component" value="Unassembled WGS sequence"/>
</dbReference>
<name>A0ABQ9NIU6_9PEZI</name>
<evidence type="ECO:0000256" key="2">
    <source>
        <dbReference type="SAM" id="Phobius"/>
    </source>
</evidence>
<feature type="compositionally biased region" description="Polar residues" evidence="1">
    <location>
        <begin position="173"/>
        <end position="184"/>
    </location>
</feature>
<accession>A0ABQ9NIU6</accession>
<evidence type="ECO:0008006" key="5">
    <source>
        <dbReference type="Google" id="ProtNLM"/>
    </source>
</evidence>
<comment type="caution">
    <text evidence="3">The sequence shown here is derived from an EMBL/GenBank/DDBJ whole genome shotgun (WGS) entry which is preliminary data.</text>
</comment>
<reference evidence="3" key="1">
    <citation type="submission" date="2022-10" db="EMBL/GenBank/DDBJ databases">
        <title>Culturing micro-colonial fungi from biological soil crusts in the Mojave desert and describing Neophaeococcomyces mojavensis, and introducing the new genera and species Taxawa tesnikishii.</title>
        <authorList>
            <person name="Kurbessoian T."/>
            <person name="Stajich J.E."/>
        </authorList>
    </citation>
    <scope>NUCLEOTIDE SEQUENCE</scope>
    <source>
        <strain evidence="3">TK_1</strain>
    </source>
</reference>
<sequence length="192" mass="22381">MTLERLLMPIEAILQEQCKNETEDHEIVQDHMQSIKQTIAGSQHYIKWYQSSTESQVQTIYQITNQIDNGINAEIASRAAEDSTNMRVIAITLFSTSFFNFQPPYNPRVVSWWIWLYWTVTVALTVIVLGVWRYLYQSKGTFLSEDMVAFHNRREQRKQRPDHAAIEDKQATVTVRKQSPSFRSHSPGIQMV</sequence>
<evidence type="ECO:0000313" key="3">
    <source>
        <dbReference type="EMBL" id="KAJ9656577.1"/>
    </source>
</evidence>
<evidence type="ECO:0000313" key="4">
    <source>
        <dbReference type="Proteomes" id="UP001172684"/>
    </source>
</evidence>
<protein>
    <recommendedName>
        <fullName evidence="5">Plasma membrane fusion protein PRM1</fullName>
    </recommendedName>
</protein>